<dbReference type="SUPFAM" id="SSF53056">
    <property type="entry name" value="beta-carbonic anhydrase, cab"/>
    <property type="match status" value="1"/>
</dbReference>
<comment type="cofactor">
    <cofactor evidence="6">
        <name>Zn(2+)</name>
        <dbReference type="ChEBI" id="CHEBI:29105"/>
    </cofactor>
    <text evidence="6">Binds 1 zinc ion per subunit.</text>
</comment>
<feature type="binding site" evidence="6">
    <location>
        <position position="89"/>
    </location>
    <ligand>
        <name>Zn(2+)</name>
        <dbReference type="ChEBI" id="CHEBI:29105"/>
    </ligand>
</feature>
<dbReference type="RefSeq" id="WP_341470454.1">
    <property type="nucleotide sequence ID" value="NZ_CP128400.1"/>
</dbReference>
<evidence type="ECO:0000256" key="1">
    <source>
        <dbReference type="ARBA" id="ARBA00006217"/>
    </source>
</evidence>
<evidence type="ECO:0000256" key="5">
    <source>
        <dbReference type="ARBA" id="ARBA00048348"/>
    </source>
</evidence>
<dbReference type="EMBL" id="JACATZ010000003">
    <property type="protein sequence ID" value="NWJ48619.1"/>
    <property type="molecule type" value="Genomic_DNA"/>
</dbReference>
<sequence length="166" mass="18369">MGAIDEVLKANLNYVQNFSGQDLPLEPARHLAVVACMDYRINIEHVLGLKNGDANIIRNAGGLVTDDALRSLLVSTHMLGVEEIMIINHTECGMLKFKDEDLLSRLQRNSGTATVSPAAFYAFSNLEENVLNQMQRVKSHPWIASGITVRGFIYDVKSGRLTEIRG</sequence>
<dbReference type="PANTHER" id="PTHR43175">
    <property type="entry name" value="CARBONIC ANHYDRASE"/>
    <property type="match status" value="1"/>
</dbReference>
<evidence type="ECO:0000256" key="4">
    <source>
        <dbReference type="ARBA" id="ARBA00022833"/>
    </source>
</evidence>
<comment type="catalytic activity">
    <reaction evidence="5">
        <text>hydrogencarbonate + H(+) = CO2 + H2O</text>
        <dbReference type="Rhea" id="RHEA:10748"/>
        <dbReference type="ChEBI" id="CHEBI:15377"/>
        <dbReference type="ChEBI" id="CHEBI:15378"/>
        <dbReference type="ChEBI" id="CHEBI:16526"/>
        <dbReference type="ChEBI" id="CHEBI:17544"/>
        <dbReference type="EC" id="4.2.1.1"/>
    </reaction>
</comment>
<evidence type="ECO:0000256" key="2">
    <source>
        <dbReference type="ARBA" id="ARBA00012925"/>
    </source>
</evidence>
<feature type="binding site" evidence="6">
    <location>
        <position position="92"/>
    </location>
    <ligand>
        <name>Zn(2+)</name>
        <dbReference type="ChEBI" id="CHEBI:29105"/>
    </ligand>
</feature>
<keyword evidence="3 6" id="KW-0479">Metal-binding</keyword>
<evidence type="ECO:0000313" key="9">
    <source>
        <dbReference type="Proteomes" id="UP000521676"/>
    </source>
</evidence>
<dbReference type="InterPro" id="IPR036874">
    <property type="entry name" value="Carbonic_anhydrase_sf"/>
</dbReference>
<name>A0A8T7M927_9CHLR</name>
<dbReference type="Proteomes" id="UP000521676">
    <property type="component" value="Unassembled WGS sequence"/>
</dbReference>
<evidence type="ECO:0000256" key="3">
    <source>
        <dbReference type="ARBA" id="ARBA00022723"/>
    </source>
</evidence>
<keyword evidence="10" id="KW-1185">Reference proteome</keyword>
<dbReference type="GO" id="GO:0008270">
    <property type="term" value="F:zinc ion binding"/>
    <property type="evidence" value="ECO:0007669"/>
    <property type="project" value="InterPro"/>
</dbReference>
<evidence type="ECO:0000313" key="10">
    <source>
        <dbReference type="Proteomes" id="UP001431572"/>
    </source>
</evidence>
<dbReference type="GO" id="GO:0004089">
    <property type="term" value="F:carbonate dehydratase activity"/>
    <property type="evidence" value="ECO:0007669"/>
    <property type="project" value="UniProtKB-EC"/>
</dbReference>
<dbReference type="Gene3D" id="3.40.1050.10">
    <property type="entry name" value="Carbonic anhydrase"/>
    <property type="match status" value="1"/>
</dbReference>
<dbReference type="Proteomes" id="UP001431572">
    <property type="component" value="Chromosome 2"/>
</dbReference>
<dbReference type="InterPro" id="IPR001765">
    <property type="entry name" value="Carbonic_anhydrase"/>
</dbReference>
<dbReference type="AlphaFoldDB" id="A0A8T7M927"/>
<gene>
    <name evidence="7" type="ORF">HXX08_22395</name>
    <name evidence="8" type="ORF">OZ401_004163</name>
</gene>
<protein>
    <recommendedName>
        <fullName evidence="2">carbonic anhydrase</fullName>
        <ecNumber evidence="2">4.2.1.1</ecNumber>
    </recommendedName>
</protein>
<reference evidence="8" key="2">
    <citation type="journal article" date="2024" name="Nature">
        <title>Anoxygenic phototroph of the Chloroflexota uses a type I reaction centre.</title>
        <authorList>
            <person name="Tsuji J.M."/>
            <person name="Shaw N.A."/>
            <person name="Nagashima S."/>
            <person name="Venkiteswaran J.J."/>
            <person name="Schiff S.L."/>
            <person name="Watanabe T."/>
            <person name="Fukui M."/>
            <person name="Hanada S."/>
            <person name="Tank M."/>
            <person name="Neufeld J.D."/>
        </authorList>
    </citation>
    <scope>NUCLEOTIDE SEQUENCE</scope>
    <source>
        <strain evidence="8">L227-S17</strain>
    </source>
</reference>
<feature type="binding site" evidence="6">
    <location>
        <position position="36"/>
    </location>
    <ligand>
        <name>Zn(2+)</name>
        <dbReference type="ChEBI" id="CHEBI:29105"/>
    </ligand>
</feature>
<organism evidence="7 9">
    <name type="scientific">Candidatus Chlorohelix allophototropha</name>
    <dbReference type="NCBI Taxonomy" id="3003348"/>
    <lineage>
        <taxon>Bacteria</taxon>
        <taxon>Bacillati</taxon>
        <taxon>Chloroflexota</taxon>
        <taxon>Chloroflexia</taxon>
        <taxon>Candidatus Chloroheliales</taxon>
        <taxon>Candidatus Chloroheliaceae</taxon>
        <taxon>Candidatus Chlorohelix</taxon>
    </lineage>
</organism>
<dbReference type="CDD" id="cd03379">
    <property type="entry name" value="beta_CA_cladeD"/>
    <property type="match status" value="1"/>
</dbReference>
<dbReference type="PANTHER" id="PTHR43175:SF3">
    <property type="entry name" value="CARBON DISULFIDE HYDROLASE"/>
    <property type="match status" value="1"/>
</dbReference>
<accession>A0A8T7M927</accession>
<proteinExistence type="inferred from homology"/>
<keyword evidence="4 6" id="KW-0862">Zinc</keyword>
<evidence type="ECO:0000313" key="7">
    <source>
        <dbReference type="EMBL" id="NWJ48619.1"/>
    </source>
</evidence>
<evidence type="ECO:0000313" key="8">
    <source>
        <dbReference type="EMBL" id="WJW68549.1"/>
    </source>
</evidence>
<dbReference type="EMBL" id="CP128400">
    <property type="protein sequence ID" value="WJW68549.1"/>
    <property type="molecule type" value="Genomic_DNA"/>
</dbReference>
<evidence type="ECO:0000256" key="6">
    <source>
        <dbReference type="PIRSR" id="PIRSR601765-1"/>
    </source>
</evidence>
<dbReference type="SMART" id="SM00947">
    <property type="entry name" value="Pro_CA"/>
    <property type="match status" value="1"/>
</dbReference>
<feature type="binding site" evidence="6">
    <location>
        <position position="38"/>
    </location>
    <ligand>
        <name>Zn(2+)</name>
        <dbReference type="ChEBI" id="CHEBI:29105"/>
    </ligand>
</feature>
<reference evidence="7 9" key="1">
    <citation type="submission" date="2020-06" db="EMBL/GenBank/DDBJ databases">
        <title>Anoxygenic phototrophic Chloroflexota member uses a Type I reaction center.</title>
        <authorList>
            <person name="Tsuji J.M."/>
            <person name="Shaw N.A."/>
            <person name="Nagashima S."/>
            <person name="Venkiteswaran J."/>
            <person name="Schiff S.L."/>
            <person name="Hanada S."/>
            <person name="Tank M."/>
            <person name="Neufeld J.D."/>
        </authorList>
    </citation>
    <scope>NUCLEOTIDE SEQUENCE [LARGE SCALE GENOMIC DNA]</scope>
    <source>
        <strain evidence="7">L227-S17</strain>
    </source>
</reference>
<dbReference type="Pfam" id="PF00484">
    <property type="entry name" value="Pro_CA"/>
    <property type="match status" value="1"/>
</dbReference>
<comment type="similarity">
    <text evidence="1">Belongs to the beta-class carbonic anhydrase family.</text>
</comment>
<dbReference type="EC" id="4.2.1.1" evidence="2"/>